<feature type="binding site" evidence="5">
    <location>
        <position position="146"/>
    </location>
    <ligand>
        <name>S-adenosyl-L-methionine</name>
        <dbReference type="ChEBI" id="CHEBI:59789"/>
    </ligand>
</feature>
<evidence type="ECO:0000256" key="2">
    <source>
        <dbReference type="ARBA" id="ARBA00022679"/>
    </source>
</evidence>
<evidence type="ECO:0000259" key="7">
    <source>
        <dbReference type="Pfam" id="PF17827"/>
    </source>
</evidence>
<evidence type="ECO:0000256" key="1">
    <source>
        <dbReference type="ARBA" id="ARBA00022603"/>
    </source>
</evidence>
<dbReference type="GO" id="GO:0003676">
    <property type="term" value="F:nucleic acid binding"/>
    <property type="evidence" value="ECO:0007669"/>
    <property type="project" value="InterPro"/>
</dbReference>
<dbReference type="Pfam" id="PF17827">
    <property type="entry name" value="PrmC_N"/>
    <property type="match status" value="1"/>
</dbReference>
<evidence type="ECO:0000313" key="8">
    <source>
        <dbReference type="EMBL" id="AWB67699.1"/>
    </source>
</evidence>
<dbReference type="InterPro" id="IPR007848">
    <property type="entry name" value="Small_mtfrase_dom"/>
</dbReference>
<dbReference type="CDD" id="cd02440">
    <property type="entry name" value="AdoMet_MTases"/>
    <property type="match status" value="1"/>
</dbReference>
<evidence type="ECO:0000256" key="4">
    <source>
        <dbReference type="ARBA" id="ARBA00048391"/>
    </source>
</evidence>
<comment type="catalytic activity">
    <reaction evidence="4 5">
        <text>L-glutaminyl-[peptide chain release factor] + S-adenosyl-L-methionine = N(5)-methyl-L-glutaminyl-[peptide chain release factor] + S-adenosyl-L-homocysteine + H(+)</text>
        <dbReference type="Rhea" id="RHEA:42896"/>
        <dbReference type="Rhea" id="RHEA-COMP:10271"/>
        <dbReference type="Rhea" id="RHEA-COMP:10272"/>
        <dbReference type="ChEBI" id="CHEBI:15378"/>
        <dbReference type="ChEBI" id="CHEBI:30011"/>
        <dbReference type="ChEBI" id="CHEBI:57856"/>
        <dbReference type="ChEBI" id="CHEBI:59789"/>
        <dbReference type="ChEBI" id="CHEBI:61891"/>
        <dbReference type="EC" id="2.1.1.297"/>
    </reaction>
</comment>
<dbReference type="NCBIfam" id="TIGR00536">
    <property type="entry name" value="hemK_fam"/>
    <property type="match status" value="1"/>
</dbReference>
<dbReference type="InterPro" id="IPR029063">
    <property type="entry name" value="SAM-dependent_MTases_sf"/>
</dbReference>
<comment type="similarity">
    <text evidence="5">Belongs to the protein N5-glutamine methyltransferase family. PrmC subfamily.</text>
</comment>
<dbReference type="OrthoDB" id="9800643at2"/>
<evidence type="ECO:0000259" key="6">
    <source>
        <dbReference type="Pfam" id="PF05175"/>
    </source>
</evidence>
<reference evidence="8 9" key="1">
    <citation type="submission" date="2018-01" db="EMBL/GenBank/DDBJ databases">
        <title>Genome sequence of a Cantenovulum-like bacteria.</title>
        <authorList>
            <person name="Tan W.R."/>
            <person name="Lau N.-S."/>
            <person name="Go F."/>
            <person name="Amirul A.-A.A."/>
        </authorList>
    </citation>
    <scope>NUCLEOTIDE SEQUENCE [LARGE SCALE GENOMIC DNA]</scope>
    <source>
        <strain evidence="8 9">CCB-QB4</strain>
    </source>
</reference>
<dbReference type="AlphaFoldDB" id="A0A2S0VU15"/>
<keyword evidence="2 5" id="KW-0808">Transferase</keyword>
<dbReference type="FunFam" id="3.40.50.150:FF:000053">
    <property type="entry name" value="Release factor glutamine methyltransferase"/>
    <property type="match status" value="1"/>
</dbReference>
<dbReference type="Gene3D" id="3.40.50.150">
    <property type="entry name" value="Vaccinia Virus protein VP39"/>
    <property type="match status" value="1"/>
</dbReference>
<feature type="binding site" evidence="5">
    <location>
        <begin position="193"/>
        <end position="196"/>
    </location>
    <ligand>
        <name>substrate</name>
    </ligand>
</feature>
<dbReference type="GO" id="GO:0032259">
    <property type="term" value="P:methylation"/>
    <property type="evidence" value="ECO:0007669"/>
    <property type="project" value="UniProtKB-KW"/>
</dbReference>
<keyword evidence="9" id="KW-1185">Reference proteome</keyword>
<sequence length="287" mass="32505">MSLTINEAVNWAASLFIGSDSAKLDAELLLLNALGKDNRTYLYTWPDRYLSQAQKEKYDHLVELRKNGVPVAHILGVREFWGLELNVNDKTLIPRPDTETLVEAALNLIDQEQMEPCRLLDLGTGTGAIALALASELPNWQIWASDKIEQAVKLAKDNAKKLDLDIQVAMGDWFSPFESSSEFASAFSLIVSNPPYIAKNDSHLTQGDVRFEPLSALVADNDGLKDLDFLIDNSRRFLRQQGWLILEHGYEQGEQVRHLFEKYQYKQIKTLRDLGQQERITLAQFVA</sequence>
<dbReference type="InterPro" id="IPR040758">
    <property type="entry name" value="PrmC_N"/>
</dbReference>
<feature type="domain" description="Methyltransferase small" evidence="6">
    <location>
        <begin position="117"/>
        <end position="202"/>
    </location>
</feature>
<dbReference type="KEGG" id="cate:C2869_15185"/>
<proteinExistence type="inferred from homology"/>
<evidence type="ECO:0000256" key="3">
    <source>
        <dbReference type="ARBA" id="ARBA00022691"/>
    </source>
</evidence>
<name>A0A2S0VU15_9ALTE</name>
<dbReference type="InterPro" id="IPR019874">
    <property type="entry name" value="RF_methyltr_PrmC"/>
</dbReference>
<dbReference type="GO" id="GO:0102559">
    <property type="term" value="F:peptide chain release factor N(5)-glutamine methyltransferase activity"/>
    <property type="evidence" value="ECO:0007669"/>
    <property type="project" value="UniProtKB-EC"/>
</dbReference>
<dbReference type="EC" id="2.1.1.297" evidence="5"/>
<evidence type="ECO:0000256" key="5">
    <source>
        <dbReference type="HAMAP-Rule" id="MF_02126"/>
    </source>
</evidence>
<comment type="function">
    <text evidence="5">Methylates the class 1 translation termination release factors RF1/PrfA and RF2/PrfB on the glutamine residue of the universally conserved GGQ motif.</text>
</comment>
<dbReference type="InterPro" id="IPR004556">
    <property type="entry name" value="HemK-like"/>
</dbReference>
<keyword evidence="1 5" id="KW-0489">Methyltransferase</keyword>
<dbReference type="HAMAP" id="MF_02126">
    <property type="entry name" value="RF_methyltr_PrmC"/>
    <property type="match status" value="1"/>
</dbReference>
<feature type="binding site" evidence="5">
    <location>
        <position position="193"/>
    </location>
    <ligand>
        <name>S-adenosyl-L-methionine</name>
        <dbReference type="ChEBI" id="CHEBI:59789"/>
    </ligand>
</feature>
<dbReference type="NCBIfam" id="TIGR03534">
    <property type="entry name" value="RF_mod_PrmC"/>
    <property type="match status" value="1"/>
</dbReference>
<dbReference type="Gene3D" id="1.10.8.10">
    <property type="entry name" value="DNA helicase RuvA subunit, C-terminal domain"/>
    <property type="match status" value="1"/>
</dbReference>
<gene>
    <name evidence="5 8" type="primary">prmC</name>
    <name evidence="8" type="ORF">C2869_15185</name>
</gene>
<dbReference type="Proteomes" id="UP000244441">
    <property type="component" value="Chromosome"/>
</dbReference>
<dbReference type="PANTHER" id="PTHR18895">
    <property type="entry name" value="HEMK METHYLTRANSFERASE"/>
    <property type="match status" value="1"/>
</dbReference>
<dbReference type="EMBL" id="CP026604">
    <property type="protein sequence ID" value="AWB67699.1"/>
    <property type="molecule type" value="Genomic_DNA"/>
</dbReference>
<dbReference type="Pfam" id="PF05175">
    <property type="entry name" value="MTS"/>
    <property type="match status" value="1"/>
</dbReference>
<feature type="domain" description="Release factor glutamine methyltransferase N-terminal" evidence="7">
    <location>
        <begin position="7"/>
        <end position="76"/>
    </location>
</feature>
<feature type="binding site" evidence="5">
    <location>
        <position position="173"/>
    </location>
    <ligand>
        <name>S-adenosyl-L-methionine</name>
        <dbReference type="ChEBI" id="CHEBI:59789"/>
    </ligand>
</feature>
<accession>A0A2S0VU15</accession>
<evidence type="ECO:0000313" key="9">
    <source>
        <dbReference type="Proteomes" id="UP000244441"/>
    </source>
</evidence>
<dbReference type="InterPro" id="IPR002052">
    <property type="entry name" value="DNA_methylase_N6_adenine_CS"/>
</dbReference>
<dbReference type="PANTHER" id="PTHR18895:SF74">
    <property type="entry name" value="MTRF1L RELEASE FACTOR GLUTAMINE METHYLTRANSFERASE"/>
    <property type="match status" value="1"/>
</dbReference>
<keyword evidence="3 5" id="KW-0949">S-adenosyl-L-methionine</keyword>
<feature type="binding site" evidence="5">
    <location>
        <begin position="123"/>
        <end position="127"/>
    </location>
    <ligand>
        <name>S-adenosyl-L-methionine</name>
        <dbReference type="ChEBI" id="CHEBI:59789"/>
    </ligand>
</feature>
<dbReference type="RefSeq" id="WP_108603769.1">
    <property type="nucleotide sequence ID" value="NZ_CP026604.1"/>
</dbReference>
<organism evidence="8 9">
    <name type="scientific">Saccharobesus litoralis</name>
    <dbReference type="NCBI Taxonomy" id="2172099"/>
    <lineage>
        <taxon>Bacteria</taxon>
        <taxon>Pseudomonadati</taxon>
        <taxon>Pseudomonadota</taxon>
        <taxon>Gammaproteobacteria</taxon>
        <taxon>Alteromonadales</taxon>
        <taxon>Alteromonadaceae</taxon>
        <taxon>Saccharobesus</taxon>
    </lineage>
</organism>
<protein>
    <recommendedName>
        <fullName evidence="5">Release factor glutamine methyltransferase</fullName>
        <shortName evidence="5">RF MTase</shortName>
        <ecNumber evidence="5">2.1.1.297</ecNumber>
    </recommendedName>
    <alternativeName>
        <fullName evidence="5">N5-glutamine methyltransferase PrmC</fullName>
    </alternativeName>
    <alternativeName>
        <fullName evidence="5">Protein-(glutamine-N5) MTase PrmC</fullName>
    </alternativeName>
    <alternativeName>
        <fullName evidence="5">Protein-glutamine N-methyltransferase PrmC</fullName>
    </alternativeName>
</protein>
<dbReference type="SUPFAM" id="SSF53335">
    <property type="entry name" value="S-adenosyl-L-methionine-dependent methyltransferases"/>
    <property type="match status" value="1"/>
</dbReference>
<dbReference type="PROSITE" id="PS00092">
    <property type="entry name" value="N6_MTASE"/>
    <property type="match status" value="1"/>
</dbReference>
<dbReference type="InterPro" id="IPR050320">
    <property type="entry name" value="N5-glutamine_MTase"/>
</dbReference>